<reference evidence="3" key="1">
    <citation type="submission" date="2020-04" db="EMBL/GenBank/DDBJ databases">
        <title>Deep metagenomics examines the oral microbiome during advanced dental caries in children, revealing novel taxa and co-occurrences with host molecules.</title>
        <authorList>
            <person name="Baker J.L."/>
            <person name="Morton J.T."/>
            <person name="Dinis M."/>
            <person name="Alvarez R."/>
            <person name="Tran N.C."/>
            <person name="Knight R."/>
            <person name="Edlund A."/>
        </authorList>
    </citation>
    <scope>NUCLEOTIDE SEQUENCE</scope>
    <source>
        <strain evidence="3">JCVI_23_bin.11</strain>
    </source>
</reference>
<name>A0A930H2X8_9FIRM</name>
<dbReference type="InterPro" id="IPR007168">
    <property type="entry name" value="Phageshock_PspC_N"/>
</dbReference>
<dbReference type="Pfam" id="PF04024">
    <property type="entry name" value="PspC"/>
    <property type="match status" value="1"/>
</dbReference>
<keyword evidence="1" id="KW-0812">Transmembrane</keyword>
<dbReference type="RefSeq" id="WP_278476659.1">
    <property type="nucleotide sequence ID" value="NZ_JABZRE010000001.1"/>
</dbReference>
<evidence type="ECO:0000313" key="3">
    <source>
        <dbReference type="EMBL" id="MBF1306231.1"/>
    </source>
</evidence>
<feature type="transmembrane region" description="Helical" evidence="1">
    <location>
        <begin position="12"/>
        <end position="34"/>
    </location>
</feature>
<accession>A0A930H2X8</accession>
<sequence>MKKRVLFGVCELIGKLSGFPPILIRILFLSMIFAAPRFGLTLYVLGIVVRYLLYVVVFWDSKKVDLNDVQDGDIEFDEVSNPDEPIIIKERSLSTEAIKEVETI</sequence>
<keyword evidence="1" id="KW-1133">Transmembrane helix</keyword>
<evidence type="ECO:0000256" key="1">
    <source>
        <dbReference type="SAM" id="Phobius"/>
    </source>
</evidence>
<comment type="caution">
    <text evidence="3">The sequence shown here is derived from an EMBL/GenBank/DDBJ whole genome shotgun (WGS) entry which is preliminary data.</text>
</comment>
<evidence type="ECO:0000313" key="4">
    <source>
        <dbReference type="Proteomes" id="UP000758611"/>
    </source>
</evidence>
<feature type="domain" description="Phage shock protein PspC N-terminal" evidence="2">
    <location>
        <begin position="2"/>
        <end position="49"/>
    </location>
</feature>
<gene>
    <name evidence="3" type="ORF">HXM94_00390</name>
</gene>
<organism evidence="3 4">
    <name type="scientific">Parvimonas micra</name>
    <dbReference type="NCBI Taxonomy" id="33033"/>
    <lineage>
        <taxon>Bacteria</taxon>
        <taxon>Bacillati</taxon>
        <taxon>Bacillota</taxon>
        <taxon>Tissierellia</taxon>
        <taxon>Tissierellales</taxon>
        <taxon>Peptoniphilaceae</taxon>
        <taxon>Parvimonas</taxon>
    </lineage>
</organism>
<feature type="transmembrane region" description="Helical" evidence="1">
    <location>
        <begin position="40"/>
        <end position="59"/>
    </location>
</feature>
<dbReference type="Proteomes" id="UP000758611">
    <property type="component" value="Unassembled WGS sequence"/>
</dbReference>
<dbReference type="EMBL" id="JABZRE010000001">
    <property type="protein sequence ID" value="MBF1306231.1"/>
    <property type="molecule type" value="Genomic_DNA"/>
</dbReference>
<keyword evidence="1" id="KW-0472">Membrane</keyword>
<protein>
    <submittedName>
        <fullName evidence="3">PspC domain-containing protein</fullName>
    </submittedName>
</protein>
<dbReference type="AlphaFoldDB" id="A0A930H2X8"/>
<proteinExistence type="predicted"/>
<evidence type="ECO:0000259" key="2">
    <source>
        <dbReference type="Pfam" id="PF04024"/>
    </source>
</evidence>